<keyword evidence="3" id="KW-0378">Hydrolase</keyword>
<sequence length="688" mass="78214">MQLEAITDKVVETDTLERQSLLVGKPNSSNLVSVNRTGEPIHQHSGLLPTPIVTAGAAQSASIKLRDYQQLAIAQVYAFFRKGIKAVLLYAPTGAGKTVLAAKMIVDAVKKGRRVLFLVHRAKLVKQTVKTLLTQGIEPSVIWAGWDELPDYSSLVQVAMVQTLQNRELPPDIGLVIADEVHTTAFYKLYSEKVVPTYGGKILALSKCFFVGLSASPWRTKATEGYCHLFQALVRAPYPQELIDMGYLVRSRQFGYDGLIDFKKLDTGGNGDFTQKSMESVCTPVYNREVVKRYQEICPERKAIVFCAGVNQALDITAKFRASGITAECIIEATPEKERDAIFERFQDGTTHILISVNVLCEGFDEPTVEAVLLARPTKSRALLVQMCGRGLRLSQGKENCYFLDFAENFKRLGLHTKRFTTPLCPRGSKETVKEEESIELKTCPNCGEIIPAMLGVCPNCGYIFPKKIKIAPPPRPFGEILSPEQEKQAKYLRKYLYNAYWKEKQGILEIEANFSKRFKYQIPNSWCMDAIFQGDTKLMLYHQQLYIRFLRQECSHKDDRLSNEWIRLMMYREFGDKSNPDYQPWWSILGLSKPIKDVEEIKFLYRNKCEYYANTTYGRDMLELLSLAMCEALDREIRPGVVVTWIKCPGYLEWMQPFRVIRVDVHEEQAEIEGIHHKVPISQLSAA</sequence>
<keyword evidence="3" id="KW-0067">ATP-binding</keyword>
<gene>
    <name evidence="3" type="ORF">H6H03_33005</name>
</gene>
<evidence type="ECO:0000259" key="2">
    <source>
        <dbReference type="PROSITE" id="PS51194"/>
    </source>
</evidence>
<dbReference type="Pfam" id="PF04851">
    <property type="entry name" value="ResIII"/>
    <property type="match status" value="1"/>
</dbReference>
<dbReference type="SUPFAM" id="SSF52540">
    <property type="entry name" value="P-loop containing nucleoside triphosphate hydrolases"/>
    <property type="match status" value="1"/>
</dbReference>
<comment type="caution">
    <text evidence="3">The sequence shown here is derived from an EMBL/GenBank/DDBJ whole genome shotgun (WGS) entry which is preliminary data.</text>
</comment>
<dbReference type="PANTHER" id="PTHR47396">
    <property type="entry name" value="TYPE I RESTRICTION ENZYME ECOKI R PROTEIN"/>
    <property type="match status" value="1"/>
</dbReference>
<dbReference type="Gene3D" id="3.40.50.300">
    <property type="entry name" value="P-loop containing nucleotide triphosphate hydrolases"/>
    <property type="match status" value="2"/>
</dbReference>
<dbReference type="InterPro" id="IPR027417">
    <property type="entry name" value="P-loop_NTPase"/>
</dbReference>
<protein>
    <submittedName>
        <fullName evidence="3">DEAD/DEAH box helicase family protein</fullName>
    </submittedName>
</protein>
<keyword evidence="4" id="KW-1185">Reference proteome</keyword>
<dbReference type="RefSeq" id="WP_190959170.1">
    <property type="nucleotide sequence ID" value="NZ_JACJTU010000055.1"/>
</dbReference>
<name>A0ABR8KGH7_9NOSO</name>
<dbReference type="SMART" id="SM00490">
    <property type="entry name" value="HELICc"/>
    <property type="match status" value="1"/>
</dbReference>
<dbReference type="PROSITE" id="PS51194">
    <property type="entry name" value="HELICASE_CTER"/>
    <property type="match status" value="1"/>
</dbReference>
<proteinExistence type="predicted"/>
<dbReference type="PANTHER" id="PTHR47396:SF1">
    <property type="entry name" value="ATP-DEPENDENT HELICASE IRC3-RELATED"/>
    <property type="match status" value="1"/>
</dbReference>
<dbReference type="Proteomes" id="UP000637383">
    <property type="component" value="Unassembled WGS sequence"/>
</dbReference>
<keyword evidence="3" id="KW-0347">Helicase</keyword>
<feature type="domain" description="Helicase ATP-binding" evidence="1">
    <location>
        <begin position="78"/>
        <end position="235"/>
    </location>
</feature>
<dbReference type="PROSITE" id="PS51192">
    <property type="entry name" value="HELICASE_ATP_BIND_1"/>
    <property type="match status" value="1"/>
</dbReference>
<dbReference type="GO" id="GO:0004386">
    <property type="term" value="F:helicase activity"/>
    <property type="evidence" value="ECO:0007669"/>
    <property type="project" value="UniProtKB-KW"/>
</dbReference>
<dbReference type="InterPro" id="IPR014001">
    <property type="entry name" value="Helicase_ATP-bd"/>
</dbReference>
<feature type="domain" description="Helicase C-terminal" evidence="2">
    <location>
        <begin position="290"/>
        <end position="440"/>
    </location>
</feature>
<dbReference type="InterPro" id="IPR006935">
    <property type="entry name" value="Helicase/UvrB_N"/>
</dbReference>
<dbReference type="EMBL" id="JACJTU010000055">
    <property type="protein sequence ID" value="MBD2738643.1"/>
    <property type="molecule type" value="Genomic_DNA"/>
</dbReference>
<keyword evidence="3" id="KW-0547">Nucleotide-binding</keyword>
<dbReference type="Pfam" id="PF00271">
    <property type="entry name" value="Helicase_C"/>
    <property type="match status" value="1"/>
</dbReference>
<dbReference type="InterPro" id="IPR050742">
    <property type="entry name" value="Helicase_Restrict-Modif_Enz"/>
</dbReference>
<dbReference type="SMART" id="SM00487">
    <property type="entry name" value="DEXDc"/>
    <property type="match status" value="1"/>
</dbReference>
<organism evidence="3 4">
    <name type="scientific">Nostoc paludosum FACHB-159</name>
    <dbReference type="NCBI Taxonomy" id="2692908"/>
    <lineage>
        <taxon>Bacteria</taxon>
        <taxon>Bacillati</taxon>
        <taxon>Cyanobacteriota</taxon>
        <taxon>Cyanophyceae</taxon>
        <taxon>Nostocales</taxon>
        <taxon>Nostocaceae</taxon>
        <taxon>Nostoc</taxon>
    </lineage>
</organism>
<evidence type="ECO:0000313" key="4">
    <source>
        <dbReference type="Proteomes" id="UP000637383"/>
    </source>
</evidence>
<reference evidence="3 4" key="1">
    <citation type="journal article" date="2020" name="ISME J.">
        <title>Comparative genomics reveals insights into cyanobacterial evolution and habitat adaptation.</title>
        <authorList>
            <person name="Chen M.Y."/>
            <person name="Teng W.K."/>
            <person name="Zhao L."/>
            <person name="Hu C.X."/>
            <person name="Zhou Y.K."/>
            <person name="Han B.P."/>
            <person name="Song L.R."/>
            <person name="Shu W.S."/>
        </authorList>
    </citation>
    <scope>NUCLEOTIDE SEQUENCE [LARGE SCALE GENOMIC DNA]</scope>
    <source>
        <strain evidence="3 4">FACHB-159</strain>
    </source>
</reference>
<accession>A0ABR8KGH7</accession>
<evidence type="ECO:0000259" key="1">
    <source>
        <dbReference type="PROSITE" id="PS51192"/>
    </source>
</evidence>
<evidence type="ECO:0000313" key="3">
    <source>
        <dbReference type="EMBL" id="MBD2738643.1"/>
    </source>
</evidence>
<dbReference type="InterPro" id="IPR001650">
    <property type="entry name" value="Helicase_C-like"/>
</dbReference>